<protein>
    <submittedName>
        <fullName evidence="11">Uncharacterized protein</fullName>
    </submittedName>
</protein>
<dbReference type="Proteomes" id="UP000827721">
    <property type="component" value="Unassembled WGS sequence"/>
</dbReference>
<keyword evidence="6" id="KW-0811">Translocation</keyword>
<keyword evidence="7 10" id="KW-0472">Membrane</keyword>
<feature type="transmembrane region" description="Helical" evidence="10">
    <location>
        <begin position="71"/>
        <end position="91"/>
    </location>
</feature>
<evidence type="ECO:0000256" key="8">
    <source>
        <dbReference type="ARBA" id="ARBA00025340"/>
    </source>
</evidence>
<dbReference type="PANTHER" id="PTHR33162">
    <property type="entry name" value="SEC-INDEPENDENT PROTEIN TRANSLOCASE PROTEIN TATA, CHLOROPLASTIC"/>
    <property type="match status" value="1"/>
</dbReference>
<dbReference type="PANTHER" id="PTHR33162:SF1">
    <property type="entry name" value="SEC-INDEPENDENT PROTEIN TRANSLOCASE PROTEIN TATA, CHLOROPLASTIC"/>
    <property type="match status" value="1"/>
</dbReference>
<keyword evidence="12" id="KW-1185">Reference proteome</keyword>
<keyword evidence="3 10" id="KW-0812">Transmembrane</keyword>
<name>A0ABQ8I643_9ROSI</name>
<accession>A0ABQ8I643</accession>
<comment type="caution">
    <text evidence="11">The sequence shown here is derived from an EMBL/GenBank/DDBJ whole genome shotgun (WGS) entry which is preliminary data.</text>
</comment>
<dbReference type="InterPro" id="IPR006312">
    <property type="entry name" value="TatA/E"/>
</dbReference>
<evidence type="ECO:0000256" key="4">
    <source>
        <dbReference type="ARBA" id="ARBA00022927"/>
    </source>
</evidence>
<dbReference type="NCBIfam" id="TIGR01411">
    <property type="entry name" value="tatAE"/>
    <property type="match status" value="1"/>
</dbReference>
<dbReference type="Pfam" id="PF02416">
    <property type="entry name" value="TatA_B_E"/>
    <property type="match status" value="1"/>
</dbReference>
<evidence type="ECO:0000256" key="6">
    <source>
        <dbReference type="ARBA" id="ARBA00023010"/>
    </source>
</evidence>
<comment type="subcellular location">
    <subcellularLocation>
        <location evidence="1">Plastid</location>
        <location evidence="1">Chloroplast thylakoid membrane</location>
        <topology evidence="1">Single-pass membrane protein</topology>
    </subcellularLocation>
</comment>
<organism evidence="11 12">
    <name type="scientific">Xanthoceras sorbifolium</name>
    <dbReference type="NCBI Taxonomy" id="99658"/>
    <lineage>
        <taxon>Eukaryota</taxon>
        <taxon>Viridiplantae</taxon>
        <taxon>Streptophyta</taxon>
        <taxon>Embryophyta</taxon>
        <taxon>Tracheophyta</taxon>
        <taxon>Spermatophyta</taxon>
        <taxon>Magnoliopsida</taxon>
        <taxon>eudicotyledons</taxon>
        <taxon>Gunneridae</taxon>
        <taxon>Pentapetalae</taxon>
        <taxon>rosids</taxon>
        <taxon>malvids</taxon>
        <taxon>Sapindales</taxon>
        <taxon>Sapindaceae</taxon>
        <taxon>Xanthoceroideae</taxon>
        <taxon>Xanthoceras</taxon>
    </lineage>
</organism>
<keyword evidence="2" id="KW-0813">Transport</keyword>
<dbReference type="EMBL" id="JAFEMO010000004">
    <property type="protein sequence ID" value="KAH7571904.1"/>
    <property type="molecule type" value="Genomic_DNA"/>
</dbReference>
<dbReference type="InterPro" id="IPR003369">
    <property type="entry name" value="TatA/B/E"/>
</dbReference>
<keyword evidence="4" id="KW-0653">Protein transport</keyword>
<proteinExistence type="predicted"/>
<evidence type="ECO:0000256" key="7">
    <source>
        <dbReference type="ARBA" id="ARBA00023136"/>
    </source>
</evidence>
<evidence type="ECO:0000256" key="2">
    <source>
        <dbReference type="ARBA" id="ARBA00022448"/>
    </source>
</evidence>
<dbReference type="Gene3D" id="1.20.5.3310">
    <property type="match status" value="1"/>
</dbReference>
<reference evidence="11 12" key="1">
    <citation type="submission" date="2021-02" db="EMBL/GenBank/DDBJ databases">
        <title>Plant Genome Project.</title>
        <authorList>
            <person name="Zhang R.-G."/>
        </authorList>
    </citation>
    <scope>NUCLEOTIDE SEQUENCE [LARGE SCALE GENOMIC DNA]</scope>
    <source>
        <tissue evidence="11">Leaves</tissue>
    </source>
</reference>
<sequence>MEITSSLAISVSSPCLSRPPKSSLLLSSSHSTFFTTTISLSNSFKATSLVLGQPSRRRTDKAKKAFSCNALFGLGVPELVVIAGVAALVFGPKKLPEVGKSIGKTVKSFQQCDICELIAKALFELVNAVVMPEMLSLFVYGSINNIGVQILQAAKEFETELKKEPDSITDQPGEKSTAVVSEEEKQEDKASSSKESV</sequence>
<evidence type="ECO:0000256" key="3">
    <source>
        <dbReference type="ARBA" id="ARBA00022692"/>
    </source>
</evidence>
<evidence type="ECO:0000313" key="12">
    <source>
        <dbReference type="Proteomes" id="UP000827721"/>
    </source>
</evidence>
<evidence type="ECO:0000313" key="11">
    <source>
        <dbReference type="EMBL" id="KAH7571904.1"/>
    </source>
</evidence>
<gene>
    <name evidence="11" type="ORF">JRO89_XS04G0164800</name>
</gene>
<evidence type="ECO:0000256" key="9">
    <source>
        <dbReference type="SAM" id="MobiDB-lite"/>
    </source>
</evidence>
<keyword evidence="5 10" id="KW-1133">Transmembrane helix</keyword>
<dbReference type="PRINTS" id="PR01506">
    <property type="entry name" value="TATBPROTEIN"/>
</dbReference>
<feature type="compositionally biased region" description="Basic and acidic residues" evidence="9">
    <location>
        <begin position="182"/>
        <end position="197"/>
    </location>
</feature>
<feature type="region of interest" description="Disordered" evidence="9">
    <location>
        <begin position="161"/>
        <end position="197"/>
    </location>
</feature>
<evidence type="ECO:0000256" key="10">
    <source>
        <dbReference type="SAM" id="Phobius"/>
    </source>
</evidence>
<comment type="function">
    <text evidence="8">Part of the twin-arginine translocation (Tat) system that transports large folded proteins containing a characteristic twin-arginine motif in their signal peptide across the thylakoid membrane. Involved in delta pH-dependent protein transport required for chloroplast development, especially thylakoid membrane formation. TATC and TATB mediate precursor recognition, whereas TATA facilitates translocation.</text>
</comment>
<evidence type="ECO:0000256" key="1">
    <source>
        <dbReference type="ARBA" id="ARBA00004581"/>
    </source>
</evidence>
<evidence type="ECO:0000256" key="5">
    <source>
        <dbReference type="ARBA" id="ARBA00022989"/>
    </source>
</evidence>